<dbReference type="InterPro" id="IPR024952">
    <property type="entry name" value="LPP20-like_dom"/>
</dbReference>
<sequence>MHKILLALALIIGTTSCAKLFDAHIEYEIVEPDHYPQLHAVGYAPISSQPGQTEDERVLLAMRASKLDAYRELAEQVHGQQLEGMQTLGNLMMQNSELNASVAGVIRGAKIVKSYPVGQDTYATEMSLDMQEVHQIYLSVAKPQRLKDVTYY</sequence>
<keyword evidence="3" id="KW-0966">Cell projection</keyword>
<keyword evidence="3" id="KW-0969">Cilium</keyword>
<feature type="signal peptide" evidence="1">
    <location>
        <begin position="1"/>
        <end position="18"/>
    </location>
</feature>
<keyword evidence="4" id="KW-1185">Reference proteome</keyword>
<keyword evidence="3" id="KW-0282">Flagellum</keyword>
<dbReference type="AlphaFoldDB" id="A0A3N5Z4I5"/>
<proteinExistence type="predicted"/>
<evidence type="ECO:0000313" key="3">
    <source>
        <dbReference type="EMBL" id="RPJ64944.1"/>
    </source>
</evidence>
<dbReference type="InterPro" id="IPR007293">
    <property type="entry name" value="FlgP"/>
</dbReference>
<evidence type="ECO:0000313" key="4">
    <source>
        <dbReference type="Proteomes" id="UP000275281"/>
    </source>
</evidence>
<name>A0A3N5Z4I5_9ALTE</name>
<keyword evidence="1" id="KW-0732">Signal</keyword>
<dbReference type="OrthoDB" id="7348506at2"/>
<accession>A0A3N5Z4I5</accession>
<reference evidence="3 4" key="1">
    <citation type="submission" date="2018-11" db="EMBL/GenBank/DDBJ databases">
        <authorList>
            <person name="Ye M.-Q."/>
            <person name="Du Z.-J."/>
        </authorList>
    </citation>
    <scope>NUCLEOTIDE SEQUENCE [LARGE SCALE GENOMIC DNA]</scope>
    <source>
        <strain evidence="3 4">U0105</strain>
    </source>
</reference>
<dbReference type="PIRSF" id="PIRSF028687">
    <property type="entry name" value="UCP028687"/>
    <property type="match status" value="1"/>
</dbReference>
<organism evidence="3 4">
    <name type="scientific">Alteromonas sediminis</name>
    <dbReference type="NCBI Taxonomy" id="2259342"/>
    <lineage>
        <taxon>Bacteria</taxon>
        <taxon>Pseudomonadati</taxon>
        <taxon>Pseudomonadota</taxon>
        <taxon>Gammaproteobacteria</taxon>
        <taxon>Alteromonadales</taxon>
        <taxon>Alteromonadaceae</taxon>
        <taxon>Alteromonas/Salinimonas group</taxon>
        <taxon>Alteromonas</taxon>
    </lineage>
</organism>
<dbReference type="Pfam" id="PF02169">
    <property type="entry name" value="LPP20"/>
    <property type="match status" value="1"/>
</dbReference>
<dbReference type="EMBL" id="RPOK01000006">
    <property type="protein sequence ID" value="RPJ64944.1"/>
    <property type="molecule type" value="Genomic_DNA"/>
</dbReference>
<comment type="caution">
    <text evidence="3">The sequence shown here is derived from an EMBL/GenBank/DDBJ whole genome shotgun (WGS) entry which is preliminary data.</text>
</comment>
<feature type="domain" description="Lipoprotein LPP20-like" evidence="2">
    <location>
        <begin position="50"/>
        <end position="128"/>
    </location>
</feature>
<evidence type="ECO:0000256" key="1">
    <source>
        <dbReference type="SAM" id="SignalP"/>
    </source>
</evidence>
<protein>
    <submittedName>
        <fullName evidence="3">Flagellar biosynthesis protein FlgP</fullName>
    </submittedName>
</protein>
<dbReference type="PROSITE" id="PS51257">
    <property type="entry name" value="PROKAR_LIPOPROTEIN"/>
    <property type="match status" value="1"/>
</dbReference>
<gene>
    <name evidence="3" type="ORF">DRW07_16625</name>
</gene>
<evidence type="ECO:0000259" key="2">
    <source>
        <dbReference type="Pfam" id="PF02169"/>
    </source>
</evidence>
<dbReference type="RefSeq" id="WP_124029073.1">
    <property type="nucleotide sequence ID" value="NZ_JBHRSN010000013.1"/>
</dbReference>
<feature type="chain" id="PRO_5018267119" evidence="1">
    <location>
        <begin position="19"/>
        <end position="152"/>
    </location>
</feature>
<dbReference type="Proteomes" id="UP000275281">
    <property type="component" value="Unassembled WGS sequence"/>
</dbReference>